<dbReference type="InterPro" id="IPR034079">
    <property type="entry name" value="R3H_KhpB"/>
</dbReference>
<evidence type="ECO:0000256" key="3">
    <source>
        <dbReference type="ARBA" id="ARBA00022960"/>
    </source>
</evidence>
<dbReference type="RefSeq" id="WP_072301290.1">
    <property type="nucleotide sequence ID" value="NZ_FPIP01000011.1"/>
</dbReference>
<gene>
    <name evidence="6" type="primary">khpB</name>
    <name evidence="6" type="synonym">eloR</name>
    <name evidence="9" type="ORF">SAMN02910280_0243</name>
</gene>
<evidence type="ECO:0000256" key="2">
    <source>
        <dbReference type="ARBA" id="ARBA00022884"/>
    </source>
</evidence>
<dbReference type="Gene3D" id="3.30.30.80">
    <property type="entry name" value="probable RNA-binding protein from clostridium symbiosum atcc 14940"/>
    <property type="match status" value="1"/>
</dbReference>
<evidence type="ECO:0000256" key="5">
    <source>
        <dbReference type="ARBA" id="ARBA00023316"/>
    </source>
</evidence>
<dbReference type="Pfam" id="PF13083">
    <property type="entry name" value="KH_KhpA-B"/>
    <property type="match status" value="1"/>
</dbReference>
<dbReference type="InterPro" id="IPR039247">
    <property type="entry name" value="KhpB"/>
</dbReference>
<dbReference type="SMART" id="SM01245">
    <property type="entry name" value="Jag_N"/>
    <property type="match status" value="1"/>
</dbReference>
<evidence type="ECO:0000313" key="10">
    <source>
        <dbReference type="Proteomes" id="UP000183461"/>
    </source>
</evidence>
<dbReference type="CDD" id="cd02414">
    <property type="entry name" value="KH-II_Jag"/>
    <property type="match status" value="1"/>
</dbReference>
<feature type="region of interest" description="Disordered" evidence="7">
    <location>
        <begin position="294"/>
        <end position="370"/>
    </location>
</feature>
<comment type="function">
    <text evidence="6">A probable RNA chaperone. Forms a complex with KhpA which binds to cellular RNA and controls its expression. Plays a role in peptidoglycan (PG) homeostasis and cell length regulation.</text>
</comment>
<dbReference type="AlphaFoldDB" id="A0A1K1PXL1"/>
<feature type="domain" description="R3H" evidence="8">
    <location>
        <begin position="236"/>
        <end position="302"/>
    </location>
</feature>
<evidence type="ECO:0000256" key="6">
    <source>
        <dbReference type="HAMAP-Rule" id="MF_00867"/>
    </source>
</evidence>
<feature type="region of interest" description="Disordered" evidence="7">
    <location>
        <begin position="56"/>
        <end position="107"/>
    </location>
</feature>
<dbReference type="SMART" id="SM00393">
    <property type="entry name" value="R3H"/>
    <property type="match status" value="1"/>
</dbReference>
<dbReference type="GO" id="GO:0003723">
    <property type="term" value="F:RNA binding"/>
    <property type="evidence" value="ECO:0007669"/>
    <property type="project" value="UniProtKB-UniRule"/>
</dbReference>
<dbReference type="EMBL" id="FPIP01000011">
    <property type="protein sequence ID" value="SFW52383.1"/>
    <property type="molecule type" value="Genomic_DNA"/>
</dbReference>
<feature type="region of interest" description="Disordered" evidence="7">
    <location>
        <begin position="114"/>
        <end position="133"/>
    </location>
</feature>
<dbReference type="Pfam" id="PF01424">
    <property type="entry name" value="R3H"/>
    <property type="match status" value="1"/>
</dbReference>
<dbReference type="HAMAP" id="MF_00867">
    <property type="entry name" value="KhpB"/>
    <property type="match status" value="1"/>
</dbReference>
<reference evidence="9 10" key="1">
    <citation type="submission" date="2016-11" db="EMBL/GenBank/DDBJ databases">
        <authorList>
            <person name="Jaros S."/>
            <person name="Januszkiewicz K."/>
            <person name="Wedrychowicz H."/>
        </authorList>
    </citation>
    <scope>NUCLEOTIDE SEQUENCE [LARGE SCALE GENOMIC DNA]</scope>
    <source>
        <strain evidence="9 10">YL228</strain>
    </source>
</reference>
<organism evidence="9 10">
    <name type="scientific">Ruminococcus flavefaciens</name>
    <dbReference type="NCBI Taxonomy" id="1265"/>
    <lineage>
        <taxon>Bacteria</taxon>
        <taxon>Bacillati</taxon>
        <taxon>Bacillota</taxon>
        <taxon>Clostridia</taxon>
        <taxon>Eubacteriales</taxon>
        <taxon>Oscillospiraceae</taxon>
        <taxon>Ruminococcus</taxon>
    </lineage>
</organism>
<dbReference type="InterPro" id="IPR038008">
    <property type="entry name" value="Jag_KH"/>
</dbReference>
<dbReference type="GO" id="GO:0008360">
    <property type="term" value="P:regulation of cell shape"/>
    <property type="evidence" value="ECO:0007669"/>
    <property type="project" value="UniProtKB-KW"/>
</dbReference>
<dbReference type="Gene3D" id="3.30.1370.50">
    <property type="entry name" value="R3H-like domain"/>
    <property type="match status" value="1"/>
</dbReference>
<dbReference type="NCBIfam" id="NF041568">
    <property type="entry name" value="Jag_EloR"/>
    <property type="match status" value="1"/>
</dbReference>
<feature type="compositionally biased region" description="Basic and acidic residues" evidence="7">
    <location>
        <begin position="308"/>
        <end position="358"/>
    </location>
</feature>
<proteinExistence type="inferred from homology"/>
<dbReference type="InterPro" id="IPR001374">
    <property type="entry name" value="R3H_dom"/>
</dbReference>
<evidence type="ECO:0000256" key="1">
    <source>
        <dbReference type="ARBA" id="ARBA00022490"/>
    </source>
</evidence>
<keyword evidence="3 6" id="KW-0133">Cell shape</keyword>
<dbReference type="CDD" id="cd02644">
    <property type="entry name" value="R3H_jag"/>
    <property type="match status" value="1"/>
</dbReference>
<dbReference type="GO" id="GO:0009252">
    <property type="term" value="P:peptidoglycan biosynthetic process"/>
    <property type="evidence" value="ECO:0007669"/>
    <property type="project" value="UniProtKB-UniRule"/>
</dbReference>
<dbReference type="InterPro" id="IPR036867">
    <property type="entry name" value="R3H_dom_sf"/>
</dbReference>
<comment type="subunit">
    <text evidence="6">Forms a complex with KhpA.</text>
</comment>
<comment type="domain">
    <text evidence="6">Has an N-terminal Jag-N domain and 2 RNA-binding domains (KH and R3H).</text>
</comment>
<evidence type="ECO:0000313" key="9">
    <source>
        <dbReference type="EMBL" id="SFW52383.1"/>
    </source>
</evidence>
<dbReference type="PROSITE" id="PS51061">
    <property type="entry name" value="R3H"/>
    <property type="match status" value="1"/>
</dbReference>
<keyword evidence="4 6" id="KW-0143">Chaperone</keyword>
<dbReference type="GO" id="GO:0071555">
    <property type="term" value="P:cell wall organization"/>
    <property type="evidence" value="ECO:0007669"/>
    <property type="project" value="UniProtKB-KW"/>
</dbReference>
<dbReference type="SUPFAM" id="SSF82708">
    <property type="entry name" value="R3H domain"/>
    <property type="match status" value="1"/>
</dbReference>
<dbReference type="GO" id="GO:0005737">
    <property type="term" value="C:cytoplasm"/>
    <property type="evidence" value="ECO:0007669"/>
    <property type="project" value="UniProtKB-SubCell"/>
</dbReference>
<dbReference type="Pfam" id="PF14804">
    <property type="entry name" value="Jag_N"/>
    <property type="match status" value="1"/>
</dbReference>
<keyword evidence="1 6" id="KW-0963">Cytoplasm</keyword>
<feature type="compositionally biased region" description="Low complexity" evidence="7">
    <location>
        <begin position="87"/>
        <end position="96"/>
    </location>
</feature>
<protein>
    <recommendedName>
        <fullName evidence="6">RNA-binding protein KhpB</fullName>
    </recommendedName>
    <alternativeName>
        <fullName evidence="6">RNA-binding protein EloR</fullName>
    </alternativeName>
</protein>
<dbReference type="InterPro" id="IPR032782">
    <property type="entry name" value="KhpB_N"/>
</dbReference>
<dbReference type="InterPro" id="IPR038247">
    <property type="entry name" value="Jag_N_dom_sf"/>
</dbReference>
<dbReference type="Proteomes" id="UP000183461">
    <property type="component" value="Unassembled WGS sequence"/>
</dbReference>
<accession>A0A1K1PXL1</accession>
<comment type="caution">
    <text evidence="6">Lacks conserved residue(s) required for the propagation of feature annotation.</text>
</comment>
<sequence>MTEIFTARSIEEAKELAAKKFGKSISEIKFEILDEGKKGLFGIGSKEAKVKATVADAAPAAAPKAAAEAPKAPVTTAPAPKAEEPATKTAAEPKPVVTTETKAEPKAAEVKKEAAAEAAENPVEAAENPAEAVDDEEAYSLDNFTLIEDESLVNPKVKLAKDYITSILRAMDIEVEFQVYQNETGAVINIESNNNGTIIGRRGETLDAIQYLCSIIANKGDKDYYRITIDCLGYRSKRKETLEQLAAKVAKSVLRTGRSQPLEPMNPYERRVIHSAISNIEGVSSRSVGEEPYRKIIISSNNPRRGGGRRDNRRDGGRRNDRRGGERRNRDREVNMERRSVDLSTSFEKDYKRPKPEDEIQGGLYGKIEL</sequence>
<evidence type="ECO:0000256" key="4">
    <source>
        <dbReference type="ARBA" id="ARBA00023186"/>
    </source>
</evidence>
<dbReference type="Gene3D" id="3.30.300.20">
    <property type="match status" value="1"/>
</dbReference>
<dbReference type="PANTHER" id="PTHR35800">
    <property type="entry name" value="PROTEIN JAG"/>
    <property type="match status" value="1"/>
</dbReference>
<dbReference type="PANTHER" id="PTHR35800:SF1">
    <property type="entry name" value="RNA-BINDING PROTEIN KHPB"/>
    <property type="match status" value="1"/>
</dbReference>
<comment type="similarity">
    <text evidence="6">Belongs to the KhpB RNA-binding protein family.</text>
</comment>
<feature type="compositionally biased region" description="Low complexity" evidence="7">
    <location>
        <begin position="116"/>
        <end position="131"/>
    </location>
</feature>
<name>A0A1K1PXL1_RUMFL</name>
<feature type="compositionally biased region" description="Low complexity" evidence="7">
    <location>
        <begin position="56"/>
        <end position="80"/>
    </location>
</feature>
<evidence type="ECO:0000259" key="8">
    <source>
        <dbReference type="PROSITE" id="PS51061"/>
    </source>
</evidence>
<evidence type="ECO:0000256" key="7">
    <source>
        <dbReference type="SAM" id="MobiDB-lite"/>
    </source>
</evidence>
<dbReference type="InterPro" id="IPR015946">
    <property type="entry name" value="KH_dom-like_a/b"/>
</dbReference>
<keyword evidence="2 6" id="KW-0694">RNA-binding</keyword>
<keyword evidence="5 6" id="KW-0961">Cell wall biogenesis/degradation</keyword>
<comment type="subcellular location">
    <subcellularLocation>
        <location evidence="6">Cytoplasm</location>
    </subcellularLocation>
</comment>